<dbReference type="EMBL" id="CP017803">
    <property type="protein sequence ID" value="ATZ59118.1"/>
    <property type="molecule type" value="Genomic_DNA"/>
</dbReference>
<dbReference type="Proteomes" id="UP000232133">
    <property type="component" value="Chromosome"/>
</dbReference>
<dbReference type="NCBIfam" id="NF002122">
    <property type="entry name" value="PRK00962.1"/>
    <property type="match status" value="1"/>
</dbReference>
<dbReference type="InterPro" id="IPR009625">
    <property type="entry name" value="HcgF"/>
</dbReference>
<dbReference type="RefSeq" id="WP_004036588.1">
    <property type="nucleotide sequence ID" value="NZ_CAYARS010000018.1"/>
</dbReference>
<dbReference type="AlphaFoldDB" id="A0A2H4U4R9"/>
<organism evidence="2 3">
    <name type="scientific">Methanobrevibacter smithii</name>
    <dbReference type="NCBI Taxonomy" id="2173"/>
    <lineage>
        <taxon>Archaea</taxon>
        <taxon>Methanobacteriati</taxon>
        <taxon>Methanobacteriota</taxon>
        <taxon>Methanomada group</taxon>
        <taxon>Methanobacteria</taxon>
        <taxon>Methanobacteriales</taxon>
        <taxon>Methanobacteriaceae</taxon>
        <taxon>Methanobrevibacter</taxon>
    </lineage>
</organism>
<name>A0A2H4U4R9_METSM</name>
<reference evidence="2 3" key="1">
    <citation type="submission" date="2016-10" db="EMBL/GenBank/DDBJ databases">
        <authorList>
            <person name="Varghese N."/>
        </authorList>
    </citation>
    <scope>NUCLEOTIDE SEQUENCE [LARGE SCALE GENOMIC DNA]</scope>
    <source>
        <strain evidence="2 3">KB11</strain>
    </source>
</reference>
<sequence length="186" mass="20567">MIKIATAECFTHGKIGRELHAIAQGYTGNFGRDYIENPESYGNFNYNELSVTCSLFIPTIEAVKSVLQIENPPEPTTLIKGIKCYNETEDKEVSKIMAEAVKKITCCDIAIGTTAGIGRGGISVVTNDCTIITTSDVTSDLRENNSEELFQRQENGIEKCIKIVLFLLNDDFDSIKSMNNVEIIEN</sequence>
<protein>
    <recommendedName>
        <fullName evidence="1">UPF0254 protein BK798_01160</fullName>
    </recommendedName>
</protein>
<dbReference type="OMA" id="ECFTHGK"/>
<evidence type="ECO:0000313" key="2">
    <source>
        <dbReference type="EMBL" id="ATZ59118.1"/>
    </source>
</evidence>
<gene>
    <name evidence="2" type="ORF">BK798_01160</name>
</gene>
<evidence type="ECO:0000313" key="3">
    <source>
        <dbReference type="Proteomes" id="UP000232133"/>
    </source>
</evidence>
<dbReference type="GeneID" id="78817205"/>
<comment type="similarity">
    <text evidence="1">Belongs to the UPF0254 family.</text>
</comment>
<dbReference type="HAMAP" id="MF_00673">
    <property type="entry name" value="UPF0254"/>
    <property type="match status" value="1"/>
</dbReference>
<proteinExistence type="inferred from homology"/>
<dbReference type="Pfam" id="PF06787">
    <property type="entry name" value="HcgF"/>
    <property type="match status" value="1"/>
</dbReference>
<accession>A0A2H4U4R9</accession>
<evidence type="ECO:0000256" key="1">
    <source>
        <dbReference type="HAMAP-Rule" id="MF_00673"/>
    </source>
</evidence>